<dbReference type="RefSeq" id="WP_270683824.1">
    <property type="nucleotide sequence ID" value="NZ_JAQFWQ010000008.1"/>
</dbReference>
<evidence type="ECO:0000313" key="1">
    <source>
        <dbReference type="EMBL" id="MDA2809929.1"/>
    </source>
</evidence>
<gene>
    <name evidence="1" type="ORF">O4J56_04705</name>
</gene>
<sequence>MDTSASPGFEDELSEAERLELEFPHWRIWRSRGGRTLVATRTVDDDIEPTVMADSPDELRNKLRHPGKRAGRLLNAEQMAAIVAVLSR</sequence>
<accession>A0ABT4U0A1</accession>
<organism evidence="1 2">
    <name type="scientific">Nocardiopsis endophytica</name>
    <dbReference type="NCBI Taxonomy" id="3018445"/>
    <lineage>
        <taxon>Bacteria</taxon>
        <taxon>Bacillati</taxon>
        <taxon>Actinomycetota</taxon>
        <taxon>Actinomycetes</taxon>
        <taxon>Streptosporangiales</taxon>
        <taxon>Nocardiopsidaceae</taxon>
        <taxon>Nocardiopsis</taxon>
    </lineage>
</organism>
<proteinExistence type="predicted"/>
<comment type="caution">
    <text evidence="1">The sequence shown here is derived from an EMBL/GenBank/DDBJ whole genome shotgun (WGS) entry which is preliminary data.</text>
</comment>
<keyword evidence="2" id="KW-1185">Reference proteome</keyword>
<evidence type="ECO:0000313" key="2">
    <source>
        <dbReference type="Proteomes" id="UP001527866"/>
    </source>
</evidence>
<reference evidence="1 2" key="1">
    <citation type="submission" date="2023-01" db="EMBL/GenBank/DDBJ databases">
        <title>Draft genome sequence of Nocardiopsis sp. RSe5-2 isolated from halophytes.</title>
        <authorList>
            <person name="Duangmal K."/>
            <person name="Chantavorakit T."/>
        </authorList>
    </citation>
    <scope>NUCLEOTIDE SEQUENCE [LARGE SCALE GENOMIC DNA]</scope>
    <source>
        <strain evidence="1 2">RSe5-2</strain>
    </source>
</reference>
<name>A0ABT4U0A1_9ACTN</name>
<protein>
    <submittedName>
        <fullName evidence="1">Uncharacterized protein</fullName>
    </submittedName>
</protein>
<dbReference type="Proteomes" id="UP001527866">
    <property type="component" value="Unassembled WGS sequence"/>
</dbReference>
<dbReference type="EMBL" id="JAQFWQ010000008">
    <property type="protein sequence ID" value="MDA2809929.1"/>
    <property type="molecule type" value="Genomic_DNA"/>
</dbReference>